<evidence type="ECO:0000313" key="2">
    <source>
        <dbReference type="Proteomes" id="UP000233425"/>
    </source>
</evidence>
<dbReference type="EMBL" id="NNSR01000046">
    <property type="protein sequence ID" value="PKD30580.1"/>
    <property type="molecule type" value="Genomic_DNA"/>
</dbReference>
<organism evidence="1 2">
    <name type="scientific">Ruminococcus bromii</name>
    <dbReference type="NCBI Taxonomy" id="40518"/>
    <lineage>
        <taxon>Bacteria</taxon>
        <taxon>Bacillati</taxon>
        <taxon>Bacillota</taxon>
        <taxon>Clostridia</taxon>
        <taxon>Eubacteriales</taxon>
        <taxon>Oscillospiraceae</taxon>
        <taxon>Ruminococcus</taxon>
    </lineage>
</organism>
<dbReference type="GeneID" id="93768701"/>
<proteinExistence type="predicted"/>
<sequence length="68" mass="8145">MIDYFEWSNEYKNTANNIADVIDRLKSEKRGKSNFSKKELDVKIAKYKIYYNECIHISNLLLGRYYGE</sequence>
<accession>A0A2N0UU94</accession>
<name>A0A2N0UU94_9FIRM</name>
<gene>
    <name evidence="1" type="ORF">RBATCC27255_01027</name>
</gene>
<dbReference type="Proteomes" id="UP000233425">
    <property type="component" value="Unassembled WGS sequence"/>
</dbReference>
<comment type="caution">
    <text evidence="1">The sequence shown here is derived from an EMBL/GenBank/DDBJ whole genome shotgun (WGS) entry which is preliminary data.</text>
</comment>
<dbReference type="AlphaFoldDB" id="A0A2N0UU94"/>
<dbReference type="RefSeq" id="WP_101029043.1">
    <property type="nucleotide sequence ID" value="NZ_CABMMZ010000046.1"/>
</dbReference>
<keyword evidence="2" id="KW-1185">Reference proteome</keyword>
<protein>
    <submittedName>
        <fullName evidence="1">Uncharacterized protein</fullName>
    </submittedName>
</protein>
<evidence type="ECO:0000313" key="1">
    <source>
        <dbReference type="EMBL" id="PKD30580.1"/>
    </source>
</evidence>
<reference evidence="1" key="1">
    <citation type="journal article" date="2018" name="Environ. Microbiol.">
        <title>Sporulation capability and amylosome conservation among diverse human colonic and rumen isolates of the keystone starch-degrader Ruminococcus bromii.</title>
        <authorList>
            <person name="Mukhopadhya I."/>
            <person name="Morais S."/>
            <person name="Laverde-Gomez J."/>
            <person name="Sheridan P.O."/>
            <person name="Walker A.W."/>
            <person name="Kelly W."/>
            <person name="Klieve A.V."/>
            <person name="Ouwerkerk D."/>
            <person name="Duncan S.H."/>
            <person name="Louis P."/>
            <person name="Koropatkin N."/>
            <person name="Cockburn D."/>
            <person name="Kibler R."/>
            <person name="Cooper P.J."/>
            <person name="Sandoval C."/>
            <person name="Crost E."/>
            <person name="Juge N."/>
            <person name="Bayer E.A."/>
            <person name="Flint H.J."/>
        </authorList>
    </citation>
    <scope>NUCLEOTIDE SEQUENCE [LARGE SCALE GENOMIC DNA]</scope>
    <source>
        <strain evidence="1">ATCC 27255</strain>
    </source>
</reference>